<accession>A0A5S5DXC1</accession>
<comment type="caution">
    <text evidence="1">The sequence shown here is derived from an EMBL/GenBank/DDBJ whole genome shotgun (WGS) entry which is preliminary data.</text>
</comment>
<dbReference type="RefSeq" id="WP_211354881.1">
    <property type="nucleotide sequence ID" value="NZ_VNIA01000001.1"/>
</dbReference>
<organism evidence="1 2">
    <name type="scientific">Tenacibaculum adriaticum</name>
    <dbReference type="NCBI Taxonomy" id="413713"/>
    <lineage>
        <taxon>Bacteria</taxon>
        <taxon>Pseudomonadati</taxon>
        <taxon>Bacteroidota</taxon>
        <taxon>Flavobacteriia</taxon>
        <taxon>Flavobacteriales</taxon>
        <taxon>Flavobacteriaceae</taxon>
        <taxon>Tenacibaculum</taxon>
    </lineage>
</organism>
<keyword evidence="2" id="KW-1185">Reference proteome</keyword>
<gene>
    <name evidence="1" type="ORF">C7447_10138</name>
</gene>
<protein>
    <submittedName>
        <fullName evidence="1">Uncharacterized protein</fullName>
    </submittedName>
</protein>
<name>A0A5S5DXC1_9FLAO</name>
<dbReference type="AlphaFoldDB" id="A0A5S5DXC1"/>
<evidence type="ECO:0000313" key="2">
    <source>
        <dbReference type="Proteomes" id="UP000323136"/>
    </source>
</evidence>
<evidence type="ECO:0000313" key="1">
    <source>
        <dbReference type="EMBL" id="TYP99442.1"/>
    </source>
</evidence>
<dbReference type="EMBL" id="VNIA01000001">
    <property type="protein sequence ID" value="TYP99442.1"/>
    <property type="molecule type" value="Genomic_DNA"/>
</dbReference>
<reference evidence="1 2" key="1">
    <citation type="submission" date="2019-07" db="EMBL/GenBank/DDBJ databases">
        <title>Genomic Encyclopedia of Type Strains, Phase IV (KMG-IV): sequencing the most valuable type-strain genomes for metagenomic binning, comparative biology and taxonomic classification.</title>
        <authorList>
            <person name="Goeker M."/>
        </authorList>
    </citation>
    <scope>NUCLEOTIDE SEQUENCE [LARGE SCALE GENOMIC DNA]</scope>
    <source>
        <strain evidence="1 2">DSM 18961</strain>
    </source>
</reference>
<sequence length="98" mass="11094">MLDISKENNQHKNINLLKNGVNSYIKWGLNGFSTAPKEIIDNRISICNSCPNLTKPTNQFVYKIKLHKNENANICSLCGCIVARKTTRKDESCPIGKW</sequence>
<proteinExistence type="predicted"/>
<dbReference type="Proteomes" id="UP000323136">
    <property type="component" value="Unassembled WGS sequence"/>
</dbReference>